<dbReference type="EMBL" id="MRUL01000003">
    <property type="protein sequence ID" value="OON40767.1"/>
    <property type="molecule type" value="Genomic_DNA"/>
</dbReference>
<sequence>MSWLLSRWKPVLIVVLCGLAVWWFSHQRYTAGYGDASAEWALKWKQRNADDATALAKRQAEAREEEQRRQGEIDEIRKQASQQLAGVKADADRARAAYRGLHGRADKLARQLAERERACGACTPGRSETEASGAVLLADLFRRADERAGDLAREADEARARGLACEAAYGSIATPPKR</sequence>
<comment type="caution">
    <text evidence="1">The sequence shown here is derived from an EMBL/GenBank/DDBJ whole genome shotgun (WGS) entry which is preliminary data.</text>
</comment>
<evidence type="ECO:0008006" key="3">
    <source>
        <dbReference type="Google" id="ProtNLM"/>
    </source>
</evidence>
<evidence type="ECO:0000313" key="2">
    <source>
        <dbReference type="Proteomes" id="UP000190667"/>
    </source>
</evidence>
<name>A0A1S8YPM3_9GAMM</name>
<organism evidence="1 2">
    <name type="scientific">Izhakiella australiensis</name>
    <dbReference type="NCBI Taxonomy" id="1926881"/>
    <lineage>
        <taxon>Bacteria</taxon>
        <taxon>Pseudomonadati</taxon>
        <taxon>Pseudomonadota</taxon>
        <taxon>Gammaproteobacteria</taxon>
        <taxon>Enterobacterales</taxon>
        <taxon>Erwiniaceae</taxon>
        <taxon>Izhakiella</taxon>
    </lineage>
</organism>
<dbReference type="InterPro" id="IPR019659">
    <property type="entry name" value="DUF2514"/>
</dbReference>
<gene>
    <name evidence="1" type="ORF">BTJ39_06725</name>
</gene>
<dbReference type="OrthoDB" id="7033575at2"/>
<dbReference type="Pfam" id="PF10721">
    <property type="entry name" value="DUF2514"/>
    <property type="match status" value="1"/>
</dbReference>
<reference evidence="1 2" key="1">
    <citation type="submission" date="2016-12" db="EMBL/GenBank/DDBJ databases">
        <title>Izhakiella australiana sp. nov. of genus Izhakiella isolated from Australian desert.</title>
        <authorList>
            <person name="Ji M."/>
        </authorList>
    </citation>
    <scope>NUCLEOTIDE SEQUENCE [LARGE SCALE GENOMIC DNA]</scope>
    <source>
        <strain evidence="1 2">D4N98</strain>
    </source>
</reference>
<proteinExistence type="predicted"/>
<dbReference type="Proteomes" id="UP000190667">
    <property type="component" value="Unassembled WGS sequence"/>
</dbReference>
<evidence type="ECO:0000313" key="1">
    <source>
        <dbReference type="EMBL" id="OON40767.1"/>
    </source>
</evidence>
<dbReference type="RefSeq" id="WP_078001908.1">
    <property type="nucleotide sequence ID" value="NZ_MRUL01000003.1"/>
</dbReference>
<dbReference type="STRING" id="1926881.BTJ39_06725"/>
<protein>
    <recommendedName>
        <fullName evidence="3">Endopeptidase</fullName>
    </recommendedName>
</protein>
<keyword evidence="2" id="KW-1185">Reference proteome</keyword>
<accession>A0A1S8YPM3</accession>
<dbReference type="AlphaFoldDB" id="A0A1S8YPM3"/>